<accession>A0A382M5M0</accession>
<keyword evidence="1" id="KW-0472">Membrane</keyword>
<feature type="non-terminal residue" evidence="2">
    <location>
        <position position="1"/>
    </location>
</feature>
<feature type="transmembrane region" description="Helical" evidence="1">
    <location>
        <begin position="35"/>
        <end position="57"/>
    </location>
</feature>
<feature type="transmembrane region" description="Helical" evidence="1">
    <location>
        <begin position="63"/>
        <end position="84"/>
    </location>
</feature>
<name>A0A382M5M0_9ZZZZ</name>
<evidence type="ECO:0000313" key="2">
    <source>
        <dbReference type="EMBL" id="SVC44223.1"/>
    </source>
</evidence>
<reference evidence="2" key="1">
    <citation type="submission" date="2018-05" db="EMBL/GenBank/DDBJ databases">
        <authorList>
            <person name="Lanie J.A."/>
            <person name="Ng W.-L."/>
            <person name="Kazmierczak K.M."/>
            <person name="Andrzejewski T.M."/>
            <person name="Davidsen T.M."/>
            <person name="Wayne K.J."/>
            <person name="Tettelin H."/>
            <person name="Glass J.I."/>
            <person name="Rusch D."/>
            <person name="Podicherti R."/>
            <person name="Tsui H.-C.T."/>
            <person name="Winkler M.E."/>
        </authorList>
    </citation>
    <scope>NUCLEOTIDE SEQUENCE</scope>
</reference>
<keyword evidence="1" id="KW-1133">Transmembrane helix</keyword>
<organism evidence="2">
    <name type="scientific">marine metagenome</name>
    <dbReference type="NCBI Taxonomy" id="408172"/>
    <lineage>
        <taxon>unclassified sequences</taxon>
        <taxon>metagenomes</taxon>
        <taxon>ecological metagenomes</taxon>
    </lineage>
</organism>
<proteinExistence type="predicted"/>
<protein>
    <submittedName>
        <fullName evidence="2">Uncharacterized protein</fullName>
    </submittedName>
</protein>
<sequence length="85" mass="9006">VALGPQAILTVFAIGILLIGVNRQEENSNSTCWNLGWIALMGVLSATIMNGILYTVVKPSYQGIVAVDGYSILANWVLLIGLAMA</sequence>
<gene>
    <name evidence="2" type="ORF">METZ01_LOCUS297077</name>
</gene>
<evidence type="ECO:0000256" key="1">
    <source>
        <dbReference type="SAM" id="Phobius"/>
    </source>
</evidence>
<feature type="non-terminal residue" evidence="2">
    <location>
        <position position="85"/>
    </location>
</feature>
<dbReference type="EMBL" id="UINC01091451">
    <property type="protein sequence ID" value="SVC44223.1"/>
    <property type="molecule type" value="Genomic_DNA"/>
</dbReference>
<dbReference type="AlphaFoldDB" id="A0A382M5M0"/>
<keyword evidence="1" id="KW-0812">Transmembrane</keyword>
<feature type="transmembrane region" description="Helical" evidence="1">
    <location>
        <begin position="6"/>
        <end position="23"/>
    </location>
</feature>